<dbReference type="Pfam" id="PF04748">
    <property type="entry name" value="Polysacc_deac_2"/>
    <property type="match status" value="1"/>
</dbReference>
<evidence type="ECO:0000313" key="3">
    <source>
        <dbReference type="Proteomes" id="UP000199339"/>
    </source>
</evidence>
<organism evidence="2 3">
    <name type="scientific">Marinobacter pelagius</name>
    <dbReference type="NCBI Taxonomy" id="379482"/>
    <lineage>
        <taxon>Bacteria</taxon>
        <taxon>Pseudomonadati</taxon>
        <taxon>Pseudomonadota</taxon>
        <taxon>Gammaproteobacteria</taxon>
        <taxon>Pseudomonadales</taxon>
        <taxon>Marinobacteraceae</taxon>
        <taxon>Marinobacter</taxon>
    </lineage>
</organism>
<evidence type="ECO:0008006" key="4">
    <source>
        <dbReference type="Google" id="ProtNLM"/>
    </source>
</evidence>
<dbReference type="PANTHER" id="PTHR30105">
    <property type="entry name" value="UNCHARACTERIZED YIBQ-RELATED"/>
    <property type="match status" value="1"/>
</dbReference>
<evidence type="ECO:0000256" key="1">
    <source>
        <dbReference type="SAM" id="SignalP"/>
    </source>
</evidence>
<dbReference type="PANTHER" id="PTHR30105:SF2">
    <property type="entry name" value="DIVERGENT POLYSACCHARIDE DEACETYLASE SUPERFAMILY"/>
    <property type="match status" value="1"/>
</dbReference>
<reference evidence="3" key="1">
    <citation type="submission" date="2016-10" db="EMBL/GenBank/DDBJ databases">
        <authorList>
            <person name="Varghese N."/>
            <person name="Submissions S."/>
        </authorList>
    </citation>
    <scope>NUCLEOTIDE SEQUENCE [LARGE SCALE GENOMIC DNA]</scope>
    <source>
        <strain evidence="3">CGMCC 1.6775</strain>
    </source>
</reference>
<keyword evidence="3" id="KW-1185">Reference proteome</keyword>
<name>A0A1I5A1B9_9GAMM</name>
<dbReference type="GO" id="GO:0005975">
    <property type="term" value="P:carbohydrate metabolic process"/>
    <property type="evidence" value="ECO:0007669"/>
    <property type="project" value="InterPro"/>
</dbReference>
<dbReference type="SUPFAM" id="SSF88713">
    <property type="entry name" value="Glycoside hydrolase/deacetylase"/>
    <property type="match status" value="1"/>
</dbReference>
<sequence>MSLIRYLVLAAACLAAASASAGESPRELPPTIAIIIDDMGHNLHEGRRLANMDQPLTLAFLPYRRFTEQLANLAHQQNKEIMLHAPMANTQNFSLGAGGLTPDMDEHTLSQTLRRSLQSIPYVSGVNNHMGSLLTQQLQAMDWVMKELDKYPVYFVDSRTIASSVAGDVATAYRIPNMTRDVFLDHEQTEEFVDRQFKLLIKRAKENGSAVGIGHPHKVTVDYLEKHLPLLDEQGIAVATVSGLWAMRNGNRAMFAEGEKQAIRPAYAAKIKLGSDESVHQTPKKDVN</sequence>
<accession>A0A1I5A1B9</accession>
<feature type="signal peptide" evidence="1">
    <location>
        <begin position="1"/>
        <end position="21"/>
    </location>
</feature>
<dbReference type="EMBL" id="FOUR01000010">
    <property type="protein sequence ID" value="SFN56272.1"/>
    <property type="molecule type" value="Genomic_DNA"/>
</dbReference>
<dbReference type="Gene3D" id="3.20.20.370">
    <property type="entry name" value="Glycoside hydrolase/deacetylase"/>
    <property type="match status" value="1"/>
</dbReference>
<protein>
    <recommendedName>
        <fullName evidence="4">Divergent polysaccharide deacetylase</fullName>
    </recommendedName>
</protein>
<dbReference type="AlphaFoldDB" id="A0A1I5A1B9"/>
<dbReference type="OrthoDB" id="9784811at2"/>
<dbReference type="InterPro" id="IPR011330">
    <property type="entry name" value="Glyco_hydro/deAcase_b/a-brl"/>
</dbReference>
<gene>
    <name evidence="2" type="ORF">SAMN04487961_3391</name>
</gene>
<dbReference type="Proteomes" id="UP000199339">
    <property type="component" value="Unassembled WGS sequence"/>
</dbReference>
<feature type="chain" id="PRO_5011510411" description="Divergent polysaccharide deacetylase" evidence="1">
    <location>
        <begin position="22"/>
        <end position="288"/>
    </location>
</feature>
<dbReference type="InterPro" id="IPR006837">
    <property type="entry name" value="Divergent_DAC"/>
</dbReference>
<proteinExistence type="predicted"/>
<dbReference type="CDD" id="cd10936">
    <property type="entry name" value="CE4_DAC2"/>
    <property type="match status" value="1"/>
</dbReference>
<evidence type="ECO:0000313" key="2">
    <source>
        <dbReference type="EMBL" id="SFN56272.1"/>
    </source>
</evidence>
<keyword evidence="1" id="KW-0732">Signal</keyword>